<dbReference type="EMBL" id="LGGD01000046">
    <property type="protein sequence ID" value="KUK63075.1"/>
    <property type="molecule type" value="Genomic_DNA"/>
</dbReference>
<dbReference type="CDD" id="cd00075">
    <property type="entry name" value="HATPase"/>
    <property type="match status" value="1"/>
</dbReference>
<keyword evidence="6" id="KW-0067">ATP-binding</keyword>
<comment type="caution">
    <text evidence="8">The sequence shown here is derived from an EMBL/GenBank/DDBJ whole genome shotgun (WGS) entry which is preliminary data.</text>
</comment>
<dbReference type="InterPro" id="IPR003594">
    <property type="entry name" value="HATPase_dom"/>
</dbReference>
<dbReference type="SUPFAM" id="SSF55874">
    <property type="entry name" value="ATPase domain of HSP90 chaperone/DNA topoisomerase II/histidine kinase"/>
    <property type="match status" value="1"/>
</dbReference>
<dbReference type="EC" id="2.7.13.3" evidence="2"/>
<dbReference type="PANTHER" id="PTHR44936">
    <property type="entry name" value="SENSOR PROTEIN CREC"/>
    <property type="match status" value="1"/>
</dbReference>
<protein>
    <recommendedName>
        <fullName evidence="2">histidine kinase</fullName>
        <ecNumber evidence="2">2.7.13.3</ecNumber>
    </recommendedName>
</protein>
<evidence type="ECO:0000313" key="10">
    <source>
        <dbReference type="Proteomes" id="UP000054323"/>
    </source>
</evidence>
<reference evidence="8" key="1">
    <citation type="journal article" date="2015" name="MBio">
        <title>Genome-resolved metagenomic analysis reveals roles for candidate phyla and other microbial community members in biogeochemical transformations in oil reservoirs.</title>
        <authorList>
            <person name="Hu P."/>
            <person name="Tom L."/>
            <person name="Singh A."/>
            <person name="Thomas B.C."/>
            <person name="Baker B.J."/>
            <person name="Piceno Y.M."/>
            <person name="Andersen G.L."/>
            <person name="Banfield J.F."/>
        </authorList>
    </citation>
    <scope>NUCLEOTIDE SEQUENCE [LARGE SCALE GENOMIC DNA]</scope>
    <source>
        <strain evidence="8">62_101</strain>
        <strain evidence="9">63_41</strain>
    </source>
</reference>
<dbReference type="PANTHER" id="PTHR44936:SF10">
    <property type="entry name" value="SENSOR PROTEIN RSTB"/>
    <property type="match status" value="1"/>
</dbReference>
<keyword evidence="5 8" id="KW-0418">Kinase</keyword>
<evidence type="ECO:0000313" key="11">
    <source>
        <dbReference type="Proteomes" id="UP000054598"/>
    </source>
</evidence>
<dbReference type="PATRIC" id="fig|2198.3.peg.638"/>
<dbReference type="InterPro" id="IPR005467">
    <property type="entry name" value="His_kinase_dom"/>
</dbReference>
<dbReference type="InterPro" id="IPR004358">
    <property type="entry name" value="Sig_transdc_His_kin-like_C"/>
</dbReference>
<proteinExistence type="predicted"/>
<evidence type="ECO:0000256" key="2">
    <source>
        <dbReference type="ARBA" id="ARBA00012438"/>
    </source>
</evidence>
<evidence type="ECO:0000256" key="4">
    <source>
        <dbReference type="ARBA" id="ARBA00022741"/>
    </source>
</evidence>
<evidence type="ECO:0000256" key="5">
    <source>
        <dbReference type="ARBA" id="ARBA00022777"/>
    </source>
</evidence>
<dbReference type="SMART" id="SM00387">
    <property type="entry name" value="HATPase_c"/>
    <property type="match status" value="1"/>
</dbReference>
<evidence type="ECO:0000256" key="3">
    <source>
        <dbReference type="ARBA" id="ARBA00022679"/>
    </source>
</evidence>
<reference evidence="10 11" key="2">
    <citation type="journal article" date="2015" name="MBio">
        <title>Genome-Resolved Metagenomic Analysis Reveals Roles for Candidate Phyla and Other Microbial Community Members in Biogeochemical Transformations in Oil Reservoirs.</title>
        <authorList>
            <person name="Hu P."/>
            <person name="Tom L."/>
            <person name="Singh A."/>
            <person name="Thomas B.C."/>
            <person name="Baker B.J."/>
            <person name="Piceno Y.M."/>
            <person name="Andersen G.L."/>
            <person name="Banfield J.F."/>
        </authorList>
    </citation>
    <scope>NUCLEOTIDE SEQUENCE [LARGE SCALE GENOMIC DNA]</scope>
</reference>
<dbReference type="Proteomes" id="UP000054598">
    <property type="component" value="Unassembled WGS sequence"/>
</dbReference>
<dbReference type="AlphaFoldDB" id="A0A101GRT9"/>
<evidence type="ECO:0000313" key="8">
    <source>
        <dbReference type="EMBL" id="KUK63075.1"/>
    </source>
</evidence>
<keyword evidence="4" id="KW-0547">Nucleotide-binding</keyword>
<organism evidence="8 10">
    <name type="scientific">Methanoculleus marisnigri</name>
    <dbReference type="NCBI Taxonomy" id="2198"/>
    <lineage>
        <taxon>Archaea</taxon>
        <taxon>Methanobacteriati</taxon>
        <taxon>Methanobacteriota</taxon>
        <taxon>Stenosarchaea group</taxon>
        <taxon>Methanomicrobia</taxon>
        <taxon>Methanomicrobiales</taxon>
        <taxon>Methanomicrobiaceae</taxon>
        <taxon>Methanoculleus</taxon>
    </lineage>
</organism>
<feature type="domain" description="Histidine kinase" evidence="7">
    <location>
        <begin position="30"/>
        <end position="128"/>
    </location>
</feature>
<dbReference type="InterPro" id="IPR036890">
    <property type="entry name" value="HATPase_C_sf"/>
</dbReference>
<dbReference type="Proteomes" id="UP000054323">
    <property type="component" value="Unassembled WGS sequence"/>
</dbReference>
<evidence type="ECO:0000256" key="1">
    <source>
        <dbReference type="ARBA" id="ARBA00000085"/>
    </source>
</evidence>
<dbReference type="PROSITE" id="PS50109">
    <property type="entry name" value="HIS_KIN"/>
    <property type="match status" value="1"/>
</dbReference>
<sequence length="138" mass="14750">MARAAAGLNSRDLTLVTEVDGFEVYADPMLEKAFYNLFGDAVLYAGPAPTVGVHCQRRERSLVIVVEDDGPGIPAGEKEKIFIRGFGKNTGLGLFLVREILSTTGIAIRETGEPGKSARFEIVVPEGGWRVRGAATGV</sequence>
<dbReference type="Pfam" id="PF02518">
    <property type="entry name" value="HATPase_c"/>
    <property type="match status" value="1"/>
</dbReference>
<dbReference type="Gene3D" id="3.30.565.10">
    <property type="entry name" value="Histidine kinase-like ATPase, C-terminal domain"/>
    <property type="match status" value="1"/>
</dbReference>
<dbReference type="GO" id="GO:0004673">
    <property type="term" value="F:protein histidine kinase activity"/>
    <property type="evidence" value="ECO:0007669"/>
    <property type="project" value="UniProtKB-EC"/>
</dbReference>
<accession>A0A101GRT9</accession>
<evidence type="ECO:0000256" key="6">
    <source>
        <dbReference type="ARBA" id="ARBA00022840"/>
    </source>
</evidence>
<dbReference type="InterPro" id="IPR050980">
    <property type="entry name" value="2C_sensor_his_kinase"/>
</dbReference>
<keyword evidence="3" id="KW-0808">Transferase</keyword>
<dbReference type="GO" id="GO:0005524">
    <property type="term" value="F:ATP binding"/>
    <property type="evidence" value="ECO:0007669"/>
    <property type="project" value="UniProtKB-KW"/>
</dbReference>
<gene>
    <name evidence="8" type="ORF">XD82_0536</name>
    <name evidence="9" type="ORF">XE10_0793</name>
</gene>
<evidence type="ECO:0000313" key="9">
    <source>
        <dbReference type="EMBL" id="KUL02148.1"/>
    </source>
</evidence>
<name>A0A101GRT9_9EURY</name>
<dbReference type="PRINTS" id="PR00344">
    <property type="entry name" value="BCTRLSENSOR"/>
</dbReference>
<evidence type="ECO:0000259" key="7">
    <source>
        <dbReference type="PROSITE" id="PS50109"/>
    </source>
</evidence>
<dbReference type="EMBL" id="LGHE01000071">
    <property type="protein sequence ID" value="KUL02148.1"/>
    <property type="molecule type" value="Genomic_DNA"/>
</dbReference>
<comment type="catalytic activity">
    <reaction evidence="1">
        <text>ATP + protein L-histidine = ADP + protein N-phospho-L-histidine.</text>
        <dbReference type="EC" id="2.7.13.3"/>
    </reaction>
</comment>